<keyword evidence="2 5" id="KW-0479">Metal-binding</keyword>
<dbReference type="InterPro" id="IPR011032">
    <property type="entry name" value="GroES-like_sf"/>
</dbReference>
<comment type="similarity">
    <text evidence="5">Belongs to the zinc-containing alcohol dehydrogenase family.</text>
</comment>
<keyword evidence="4" id="KW-0560">Oxidoreductase</keyword>
<dbReference type="EMBL" id="WVTA01000003">
    <property type="protein sequence ID" value="KAK3214775.1"/>
    <property type="molecule type" value="Genomic_DNA"/>
</dbReference>
<accession>A0AAN6RIR5</accession>
<evidence type="ECO:0000256" key="2">
    <source>
        <dbReference type="ARBA" id="ARBA00022723"/>
    </source>
</evidence>
<keyword evidence="3 5" id="KW-0862">Zinc</keyword>
<dbReference type="Gene3D" id="3.40.50.720">
    <property type="entry name" value="NAD(P)-binding Rossmann-like Domain"/>
    <property type="match status" value="1"/>
</dbReference>
<dbReference type="InterPro" id="IPR013149">
    <property type="entry name" value="ADH-like_C"/>
</dbReference>
<dbReference type="InterPro" id="IPR047109">
    <property type="entry name" value="CAD-like"/>
</dbReference>
<evidence type="ECO:0000256" key="5">
    <source>
        <dbReference type="RuleBase" id="RU361277"/>
    </source>
</evidence>
<protein>
    <recommendedName>
        <fullName evidence="6">Enoyl reductase (ER) domain-containing protein</fullName>
    </recommendedName>
</protein>
<dbReference type="Pfam" id="PF08240">
    <property type="entry name" value="ADH_N"/>
    <property type="match status" value="1"/>
</dbReference>
<dbReference type="GO" id="GO:0016616">
    <property type="term" value="F:oxidoreductase activity, acting on the CH-OH group of donors, NAD or NADP as acceptor"/>
    <property type="evidence" value="ECO:0007669"/>
    <property type="project" value="InterPro"/>
</dbReference>
<dbReference type="PROSITE" id="PS00059">
    <property type="entry name" value="ADH_ZINC"/>
    <property type="match status" value="1"/>
</dbReference>
<dbReference type="SUPFAM" id="SSF51735">
    <property type="entry name" value="NAD(P)-binding Rossmann-fold domains"/>
    <property type="match status" value="1"/>
</dbReference>
<dbReference type="SUPFAM" id="SSF50129">
    <property type="entry name" value="GroES-like"/>
    <property type="match status" value="1"/>
</dbReference>
<dbReference type="SMART" id="SM00829">
    <property type="entry name" value="PKS_ER"/>
    <property type="match status" value="1"/>
</dbReference>
<dbReference type="FunFam" id="3.40.50.720:FF:000022">
    <property type="entry name" value="Cinnamyl alcohol dehydrogenase"/>
    <property type="match status" value="1"/>
</dbReference>
<proteinExistence type="inferred from homology"/>
<dbReference type="InterPro" id="IPR002328">
    <property type="entry name" value="ADH_Zn_CS"/>
</dbReference>
<dbReference type="GO" id="GO:0008270">
    <property type="term" value="F:zinc ion binding"/>
    <property type="evidence" value="ECO:0007669"/>
    <property type="project" value="InterPro"/>
</dbReference>
<gene>
    <name evidence="7" type="ORF">GRF29_19g1232130</name>
</gene>
<evidence type="ECO:0000256" key="3">
    <source>
        <dbReference type="ARBA" id="ARBA00022833"/>
    </source>
</evidence>
<name>A0AAN6RIR5_9PLEO</name>
<dbReference type="InterPro" id="IPR013154">
    <property type="entry name" value="ADH-like_N"/>
</dbReference>
<dbReference type="Pfam" id="PF00107">
    <property type="entry name" value="ADH_zinc_N"/>
    <property type="match status" value="1"/>
</dbReference>
<dbReference type="Proteomes" id="UP001280581">
    <property type="component" value="Unassembled WGS sequence"/>
</dbReference>
<evidence type="ECO:0000256" key="4">
    <source>
        <dbReference type="ARBA" id="ARBA00023002"/>
    </source>
</evidence>
<evidence type="ECO:0000256" key="1">
    <source>
        <dbReference type="ARBA" id="ARBA00001947"/>
    </source>
</evidence>
<feature type="domain" description="Enoyl reductase (ER)" evidence="6">
    <location>
        <begin position="10"/>
        <end position="329"/>
    </location>
</feature>
<reference evidence="7 8" key="1">
    <citation type="submission" date="2021-02" db="EMBL/GenBank/DDBJ databases">
        <title>Genome assembly of Pseudopithomyces chartarum.</title>
        <authorList>
            <person name="Jauregui R."/>
            <person name="Singh J."/>
            <person name="Voisey C."/>
        </authorList>
    </citation>
    <scope>NUCLEOTIDE SEQUENCE [LARGE SCALE GENOMIC DNA]</scope>
    <source>
        <strain evidence="7 8">AGR01</strain>
    </source>
</reference>
<dbReference type="CDD" id="cd05283">
    <property type="entry name" value="CAD1"/>
    <property type="match status" value="1"/>
</dbReference>
<evidence type="ECO:0000259" key="6">
    <source>
        <dbReference type="SMART" id="SM00829"/>
    </source>
</evidence>
<evidence type="ECO:0000313" key="7">
    <source>
        <dbReference type="EMBL" id="KAK3214775.1"/>
    </source>
</evidence>
<dbReference type="AlphaFoldDB" id="A0AAN6RIR5"/>
<dbReference type="InterPro" id="IPR036291">
    <property type="entry name" value="NAD(P)-bd_dom_sf"/>
</dbReference>
<dbReference type="InterPro" id="IPR020843">
    <property type="entry name" value="ER"/>
</dbReference>
<comment type="caution">
    <text evidence="7">The sequence shown here is derived from an EMBL/GenBank/DDBJ whole genome shotgun (WGS) entry which is preliminary data.</text>
</comment>
<organism evidence="7 8">
    <name type="scientific">Pseudopithomyces chartarum</name>
    <dbReference type="NCBI Taxonomy" id="1892770"/>
    <lineage>
        <taxon>Eukaryota</taxon>
        <taxon>Fungi</taxon>
        <taxon>Dikarya</taxon>
        <taxon>Ascomycota</taxon>
        <taxon>Pezizomycotina</taxon>
        <taxon>Dothideomycetes</taxon>
        <taxon>Pleosporomycetidae</taxon>
        <taxon>Pleosporales</taxon>
        <taxon>Massarineae</taxon>
        <taxon>Didymosphaeriaceae</taxon>
        <taxon>Pseudopithomyces</taxon>
    </lineage>
</organism>
<sequence>MEFKYNVVKGSSTGKLVQCDVTSQLQSHQVYVETTHSGLCGTDEHYLRANQALGHEGIGIVRGVGSAVKSVKAGDRVGFGYTHEICANCDNCAQGWDQFCRDQKQYGFSDFDNGTFSSGAVWDEKCVYPIPEGYDSAHAAPLMCAGATVWTVLSSFGITARDRVAVMGIGGLGHLAIKLAAALGCHVVVLSSSESKRQEAMEYGASEFHVFRSGETPAEPIKPLNHLLLCGSGSVDYKSLIPLMDTQGSIYPLTVAFEPAAVPMLDVLFKGIKIQGSLVASRAAMRSLLEFAARKNITPTIMTYPLNVEGIEAAMQDLRDGKVRYRAVLVRDHAEQRPNTP</sequence>
<dbReference type="Gene3D" id="3.90.180.10">
    <property type="entry name" value="Medium-chain alcohol dehydrogenases, catalytic domain"/>
    <property type="match status" value="1"/>
</dbReference>
<evidence type="ECO:0000313" key="8">
    <source>
        <dbReference type="Proteomes" id="UP001280581"/>
    </source>
</evidence>
<dbReference type="PANTHER" id="PTHR42683">
    <property type="entry name" value="ALDEHYDE REDUCTASE"/>
    <property type="match status" value="1"/>
</dbReference>
<comment type="cofactor">
    <cofactor evidence="1 5">
        <name>Zn(2+)</name>
        <dbReference type="ChEBI" id="CHEBI:29105"/>
    </cofactor>
</comment>
<keyword evidence="8" id="KW-1185">Reference proteome</keyword>